<reference evidence="2 3" key="2">
    <citation type="submission" date="2020-07" db="EMBL/GenBank/DDBJ databases">
        <title>Genome assembly of wild tea tree DASZ reveals pedigree and selection history of tea varieties.</title>
        <authorList>
            <person name="Zhang W."/>
        </authorList>
    </citation>
    <scope>NUCLEOTIDE SEQUENCE [LARGE SCALE GENOMIC DNA]</scope>
    <source>
        <strain evidence="3">cv. G240</strain>
        <tissue evidence="2">Leaf</tissue>
    </source>
</reference>
<protein>
    <recommendedName>
        <fullName evidence="4">Transmembrane protein</fullName>
    </recommendedName>
</protein>
<comment type="caution">
    <text evidence="2">The sequence shown here is derived from an EMBL/GenBank/DDBJ whole genome shotgun (WGS) entry which is preliminary data.</text>
</comment>
<evidence type="ECO:0000313" key="3">
    <source>
        <dbReference type="Proteomes" id="UP000593564"/>
    </source>
</evidence>
<proteinExistence type="predicted"/>
<name>A0A7J7FZG6_CAMSI</name>
<evidence type="ECO:0000313" key="2">
    <source>
        <dbReference type="EMBL" id="KAF5933812.1"/>
    </source>
</evidence>
<keyword evidence="1" id="KW-0812">Transmembrane</keyword>
<organism evidence="2 3">
    <name type="scientific">Camellia sinensis</name>
    <name type="common">Tea plant</name>
    <name type="synonym">Thea sinensis</name>
    <dbReference type="NCBI Taxonomy" id="4442"/>
    <lineage>
        <taxon>Eukaryota</taxon>
        <taxon>Viridiplantae</taxon>
        <taxon>Streptophyta</taxon>
        <taxon>Embryophyta</taxon>
        <taxon>Tracheophyta</taxon>
        <taxon>Spermatophyta</taxon>
        <taxon>Magnoliopsida</taxon>
        <taxon>eudicotyledons</taxon>
        <taxon>Gunneridae</taxon>
        <taxon>Pentapetalae</taxon>
        <taxon>asterids</taxon>
        <taxon>Ericales</taxon>
        <taxon>Theaceae</taxon>
        <taxon>Camellia</taxon>
    </lineage>
</organism>
<keyword evidence="1" id="KW-1133">Transmembrane helix</keyword>
<keyword evidence="3" id="KW-1185">Reference proteome</keyword>
<accession>A0A7J7FZG6</accession>
<dbReference type="AlphaFoldDB" id="A0A7J7FZG6"/>
<dbReference type="EMBL" id="JACBKZ010000014">
    <property type="protein sequence ID" value="KAF5933812.1"/>
    <property type="molecule type" value="Genomic_DNA"/>
</dbReference>
<gene>
    <name evidence="2" type="ORF">HYC85_029983</name>
</gene>
<reference evidence="3" key="1">
    <citation type="journal article" date="2020" name="Nat. Commun.">
        <title>Genome assembly of wild tea tree DASZ reveals pedigree and selection history of tea varieties.</title>
        <authorList>
            <person name="Zhang W."/>
            <person name="Zhang Y."/>
            <person name="Qiu H."/>
            <person name="Guo Y."/>
            <person name="Wan H."/>
            <person name="Zhang X."/>
            <person name="Scossa F."/>
            <person name="Alseekh S."/>
            <person name="Zhang Q."/>
            <person name="Wang P."/>
            <person name="Xu L."/>
            <person name="Schmidt M.H."/>
            <person name="Jia X."/>
            <person name="Li D."/>
            <person name="Zhu A."/>
            <person name="Guo F."/>
            <person name="Chen W."/>
            <person name="Ni D."/>
            <person name="Usadel B."/>
            <person name="Fernie A.R."/>
            <person name="Wen W."/>
        </authorList>
    </citation>
    <scope>NUCLEOTIDE SEQUENCE [LARGE SCALE GENOMIC DNA]</scope>
    <source>
        <strain evidence="3">cv. G240</strain>
    </source>
</reference>
<evidence type="ECO:0008006" key="4">
    <source>
        <dbReference type="Google" id="ProtNLM"/>
    </source>
</evidence>
<sequence>MREIHKVSNPCNNNDDAKLSMLVALQHKKQLQNVPQNRGNRDSPPFSIHPSIHPYSLSLSLSLSPPTKHKHHHHHLHSDLTSLIKTHIMIRISNILIAFINTLTLVTSLAAIGASFWFLIRPSFCLSLPEIHPTASPHSGFFPFPSFLLRFDRLVLSSPILPLDIPFFPVCFDCWVDVFHCFRHRCHQQRRSERWYRGEGIKSTASEITPTGCRIMCWMINIGMRLRAVLLSSRFVRKLKMILMRPGMI</sequence>
<evidence type="ECO:0000256" key="1">
    <source>
        <dbReference type="SAM" id="Phobius"/>
    </source>
</evidence>
<feature type="transmembrane region" description="Helical" evidence="1">
    <location>
        <begin position="95"/>
        <end position="120"/>
    </location>
</feature>
<dbReference type="Proteomes" id="UP000593564">
    <property type="component" value="Unassembled WGS sequence"/>
</dbReference>
<keyword evidence="1" id="KW-0472">Membrane</keyword>